<organism evidence="7 8">
    <name type="scientific">Photinus pyralis</name>
    <name type="common">Common eastern firefly</name>
    <name type="synonym">Lampyris pyralis</name>
    <dbReference type="NCBI Taxonomy" id="7054"/>
    <lineage>
        <taxon>Eukaryota</taxon>
        <taxon>Metazoa</taxon>
        <taxon>Ecdysozoa</taxon>
        <taxon>Arthropoda</taxon>
        <taxon>Hexapoda</taxon>
        <taxon>Insecta</taxon>
        <taxon>Pterygota</taxon>
        <taxon>Neoptera</taxon>
        <taxon>Endopterygota</taxon>
        <taxon>Coleoptera</taxon>
        <taxon>Polyphaga</taxon>
        <taxon>Elateriformia</taxon>
        <taxon>Elateroidea</taxon>
        <taxon>Lampyridae</taxon>
        <taxon>Lampyrinae</taxon>
        <taxon>Photinus</taxon>
    </lineage>
</organism>
<feature type="domain" description="Major facilitator superfamily (MFS) profile" evidence="6">
    <location>
        <begin position="1"/>
        <end position="308"/>
    </location>
</feature>
<dbReference type="GO" id="GO:0016020">
    <property type="term" value="C:membrane"/>
    <property type="evidence" value="ECO:0007669"/>
    <property type="project" value="UniProtKB-SubCell"/>
</dbReference>
<dbReference type="PANTHER" id="PTHR48021:SF39">
    <property type="entry name" value="MAJOR FACILITATOR SUPERFAMILY (MFS) PROFILE DOMAIN-CONTAINING PROTEIN"/>
    <property type="match status" value="1"/>
</dbReference>
<dbReference type="InParanoid" id="A0A5N4ALA9"/>
<comment type="caution">
    <text evidence="7">The sequence shown here is derived from an EMBL/GenBank/DDBJ whole genome shotgun (WGS) entry which is preliminary data.</text>
</comment>
<evidence type="ECO:0000256" key="3">
    <source>
        <dbReference type="ARBA" id="ARBA00022989"/>
    </source>
</evidence>
<feature type="transmembrane region" description="Helical" evidence="5">
    <location>
        <begin position="170"/>
        <end position="190"/>
    </location>
</feature>
<evidence type="ECO:0000256" key="5">
    <source>
        <dbReference type="SAM" id="Phobius"/>
    </source>
</evidence>
<dbReference type="PANTHER" id="PTHR48021">
    <property type="match status" value="1"/>
</dbReference>
<dbReference type="AlphaFoldDB" id="A0A5N4ALA9"/>
<comment type="subcellular location">
    <subcellularLocation>
        <location evidence="1">Membrane</location>
        <topology evidence="1">Multi-pass membrane protein</topology>
    </subcellularLocation>
</comment>
<dbReference type="Proteomes" id="UP000327044">
    <property type="component" value="Unassembled WGS sequence"/>
</dbReference>
<accession>A0A5N4ALA9</accession>
<feature type="transmembrane region" description="Helical" evidence="5">
    <location>
        <begin position="252"/>
        <end position="274"/>
    </location>
</feature>
<feature type="transmembrane region" description="Helical" evidence="5">
    <location>
        <begin position="286"/>
        <end position="304"/>
    </location>
</feature>
<keyword evidence="8" id="KW-1185">Reference proteome</keyword>
<keyword evidence="2 5" id="KW-0812">Transmembrane</keyword>
<feature type="transmembrane region" description="Helical" evidence="5">
    <location>
        <begin position="217"/>
        <end position="240"/>
    </location>
</feature>
<dbReference type="PROSITE" id="PS50850">
    <property type="entry name" value="MFS"/>
    <property type="match status" value="1"/>
</dbReference>
<keyword evidence="3 5" id="KW-1133">Transmembrane helix</keyword>
<dbReference type="Pfam" id="PF00083">
    <property type="entry name" value="Sugar_tr"/>
    <property type="match status" value="1"/>
</dbReference>
<evidence type="ECO:0000256" key="2">
    <source>
        <dbReference type="ARBA" id="ARBA00022692"/>
    </source>
</evidence>
<dbReference type="InterPro" id="IPR050549">
    <property type="entry name" value="MFS_Trehalose_Transporter"/>
</dbReference>
<proteinExistence type="predicted"/>
<evidence type="ECO:0000313" key="8">
    <source>
        <dbReference type="Proteomes" id="UP000327044"/>
    </source>
</evidence>
<dbReference type="EMBL" id="VVIM01000006">
    <property type="protein sequence ID" value="KAB0798008.1"/>
    <property type="molecule type" value="Genomic_DNA"/>
</dbReference>
<sequence>MSIFIGLVIQFLLGTNYNWRKCALISCAFPTITFLLFCFVPESPYWLIMNGKAEEAKKSLAWLRGWKAPTDVAAEIDEIANRHESGKCFDWNDVRRYLKRSFTLPLLLIAFMFLLHTCTGLATLETYSVSIMATMDVPINAYYATLILGVSSLSGSSLCIILVHRLGKRVLLFISLGGLCVCNLLIAAYTNVANIKGIILEVQNSSVRDLGADKYGWIPFTLLIMLSIADHVGNSTLAWVVMAEVFSHETRLLGCGLGSSISYLLRFFSNYLFLKLIAFMTLGGVYYLYGSISLLGIIVLFFVLPETEGKTLEEVSDHFQGISKLDNKVRRKKKVANCSVTPVI</sequence>
<dbReference type="InterPro" id="IPR036259">
    <property type="entry name" value="MFS_trans_sf"/>
</dbReference>
<evidence type="ECO:0000313" key="7">
    <source>
        <dbReference type="EMBL" id="KAB0798008.1"/>
    </source>
</evidence>
<dbReference type="Gene3D" id="1.20.1250.20">
    <property type="entry name" value="MFS general substrate transporter like domains"/>
    <property type="match status" value="1"/>
</dbReference>
<feature type="transmembrane region" description="Helical" evidence="5">
    <location>
        <begin position="142"/>
        <end position="163"/>
    </location>
</feature>
<evidence type="ECO:0000256" key="1">
    <source>
        <dbReference type="ARBA" id="ARBA00004141"/>
    </source>
</evidence>
<evidence type="ECO:0000256" key="4">
    <source>
        <dbReference type="ARBA" id="ARBA00023136"/>
    </source>
</evidence>
<dbReference type="InterPro" id="IPR005828">
    <property type="entry name" value="MFS_sugar_transport-like"/>
</dbReference>
<reference evidence="7 8" key="1">
    <citation type="journal article" date="2018" name="Elife">
        <title>Firefly genomes illuminate parallel origins of bioluminescence in beetles.</title>
        <authorList>
            <person name="Fallon T.R."/>
            <person name="Lower S.E."/>
            <person name="Chang C.H."/>
            <person name="Bessho-Uehara M."/>
            <person name="Martin G.J."/>
            <person name="Bewick A.J."/>
            <person name="Behringer M."/>
            <person name="Debat H.J."/>
            <person name="Wong I."/>
            <person name="Day J.C."/>
            <person name="Suvorov A."/>
            <person name="Silva C.J."/>
            <person name="Stanger-Hall K.F."/>
            <person name="Hall D.W."/>
            <person name="Schmitz R.J."/>
            <person name="Nelson D.R."/>
            <person name="Lewis S.M."/>
            <person name="Shigenobu S."/>
            <person name="Bybee S.M."/>
            <person name="Larracuente A.M."/>
            <person name="Oba Y."/>
            <person name="Weng J.K."/>
        </authorList>
    </citation>
    <scope>NUCLEOTIDE SEQUENCE [LARGE SCALE GENOMIC DNA]</scope>
    <source>
        <strain evidence="7">1611_PpyrPB1</strain>
        <tissue evidence="7">Whole body</tissue>
    </source>
</reference>
<gene>
    <name evidence="7" type="ORF">PPYR_09001</name>
</gene>
<evidence type="ECO:0000259" key="6">
    <source>
        <dbReference type="PROSITE" id="PS50850"/>
    </source>
</evidence>
<dbReference type="SUPFAM" id="SSF103473">
    <property type="entry name" value="MFS general substrate transporter"/>
    <property type="match status" value="1"/>
</dbReference>
<keyword evidence="4 5" id="KW-0472">Membrane</keyword>
<dbReference type="InterPro" id="IPR020846">
    <property type="entry name" value="MFS_dom"/>
</dbReference>
<feature type="transmembrane region" description="Helical" evidence="5">
    <location>
        <begin position="102"/>
        <end position="122"/>
    </location>
</feature>
<dbReference type="GO" id="GO:0022857">
    <property type="term" value="F:transmembrane transporter activity"/>
    <property type="evidence" value="ECO:0007669"/>
    <property type="project" value="InterPro"/>
</dbReference>
<name>A0A5N4ALA9_PHOPY</name>
<protein>
    <recommendedName>
        <fullName evidence="6">Major facilitator superfamily (MFS) profile domain-containing protein</fullName>
    </recommendedName>
</protein>